<keyword evidence="6" id="KW-1185">Reference proteome</keyword>
<dbReference type="SMART" id="SM00369">
    <property type="entry name" value="LRR_TYP"/>
    <property type="match status" value="5"/>
</dbReference>
<protein>
    <submittedName>
        <fullName evidence="7">LRRNT domain-containing protein</fullName>
    </submittedName>
</protein>
<dbReference type="InterPro" id="IPR050328">
    <property type="entry name" value="Dev_Immune_Receptor"/>
</dbReference>
<dbReference type="Pfam" id="PF13855">
    <property type="entry name" value="LRR_8"/>
    <property type="match status" value="2"/>
</dbReference>
<dbReference type="OrthoDB" id="676979at2759"/>
<name>A0A0M3JY12_ANISI</name>
<evidence type="ECO:0000256" key="2">
    <source>
        <dbReference type="ARBA" id="ARBA00022729"/>
    </source>
</evidence>
<evidence type="ECO:0000313" key="6">
    <source>
        <dbReference type="Proteomes" id="UP000267096"/>
    </source>
</evidence>
<dbReference type="InterPro" id="IPR001611">
    <property type="entry name" value="Leu-rich_rpt"/>
</dbReference>
<dbReference type="PANTHER" id="PTHR24373:SF370">
    <property type="entry name" value="FISH-LIPS, ISOFORM E"/>
    <property type="match status" value="1"/>
</dbReference>
<dbReference type="GO" id="GO:0005615">
    <property type="term" value="C:extracellular space"/>
    <property type="evidence" value="ECO:0007669"/>
    <property type="project" value="TreeGrafter"/>
</dbReference>
<sequence>MKDHLFAVVVSVLLCIAAVKSEDSREKESRDDEIFDLPPITCDSKSPCSCDEDDGRVNCDEIIWTTEDEDEPLYTPLRSPNLTVTKKGFKPKIVSFRHNDIARLKKGEILPGSEKTLEELDFSYNRIYKMADSLFETMIKLRILRFSHNHLKQLNRTTFNGTLWNMHQLYLDWNYFTELPDIFEELPNLEKLVLDGNKKLKLSKKHLSSHLNKLKLLSLDGCNLKKLDDDLFDDLTSLEQLSLRNNPFTEVPKALQDVPSLIWLDFSSTHINVEFANLTHLSSNLLDTNNLVMLKLGGNEWNCICDMVWIFDAGVQLDQGSKIPITSSRSSDGSSTIQMCSAECTSRTFIGFFERSGVLSRTVAYQSTDSIAIRIVIGILNRHTLLLHCNELSYSKYFLST</sequence>
<dbReference type="InterPro" id="IPR003591">
    <property type="entry name" value="Leu-rich_rpt_typical-subtyp"/>
</dbReference>
<dbReference type="AlphaFoldDB" id="A0A0M3JY12"/>
<dbReference type="WBParaSite" id="ASIM_0001330401-mRNA-1">
    <property type="protein sequence ID" value="ASIM_0001330401-mRNA-1"/>
    <property type="gene ID" value="ASIM_0001330401"/>
</dbReference>
<dbReference type="Gene3D" id="3.80.10.10">
    <property type="entry name" value="Ribonuclease Inhibitor"/>
    <property type="match status" value="1"/>
</dbReference>
<keyword evidence="3" id="KW-0677">Repeat</keyword>
<feature type="signal peptide" evidence="4">
    <location>
        <begin position="1"/>
        <end position="21"/>
    </location>
</feature>
<dbReference type="EMBL" id="UYRR01031240">
    <property type="protein sequence ID" value="VDK48029.1"/>
    <property type="molecule type" value="Genomic_DNA"/>
</dbReference>
<keyword evidence="1" id="KW-0433">Leucine-rich repeat</keyword>
<keyword evidence="2 4" id="KW-0732">Signal</keyword>
<gene>
    <name evidence="5" type="ORF">ASIM_LOCUS12732</name>
</gene>
<evidence type="ECO:0000256" key="4">
    <source>
        <dbReference type="SAM" id="SignalP"/>
    </source>
</evidence>
<evidence type="ECO:0000313" key="7">
    <source>
        <dbReference type="WBParaSite" id="ASIM_0001330401-mRNA-1"/>
    </source>
</evidence>
<accession>A0A0M3JY12</accession>
<dbReference type="PANTHER" id="PTHR24373">
    <property type="entry name" value="SLIT RELATED LEUCINE-RICH REPEAT NEURONAL PROTEIN"/>
    <property type="match status" value="1"/>
</dbReference>
<dbReference type="InterPro" id="IPR032675">
    <property type="entry name" value="LRR_dom_sf"/>
</dbReference>
<evidence type="ECO:0000313" key="5">
    <source>
        <dbReference type="EMBL" id="VDK48029.1"/>
    </source>
</evidence>
<proteinExistence type="predicted"/>
<evidence type="ECO:0000256" key="3">
    <source>
        <dbReference type="ARBA" id="ARBA00022737"/>
    </source>
</evidence>
<dbReference type="GO" id="GO:0031012">
    <property type="term" value="C:extracellular matrix"/>
    <property type="evidence" value="ECO:0007669"/>
    <property type="project" value="TreeGrafter"/>
</dbReference>
<dbReference type="Proteomes" id="UP000267096">
    <property type="component" value="Unassembled WGS sequence"/>
</dbReference>
<evidence type="ECO:0000256" key="1">
    <source>
        <dbReference type="ARBA" id="ARBA00022614"/>
    </source>
</evidence>
<organism evidence="7">
    <name type="scientific">Anisakis simplex</name>
    <name type="common">Herring worm</name>
    <dbReference type="NCBI Taxonomy" id="6269"/>
    <lineage>
        <taxon>Eukaryota</taxon>
        <taxon>Metazoa</taxon>
        <taxon>Ecdysozoa</taxon>
        <taxon>Nematoda</taxon>
        <taxon>Chromadorea</taxon>
        <taxon>Rhabditida</taxon>
        <taxon>Spirurina</taxon>
        <taxon>Ascaridomorpha</taxon>
        <taxon>Ascaridoidea</taxon>
        <taxon>Anisakidae</taxon>
        <taxon>Anisakis</taxon>
        <taxon>Anisakis simplex complex</taxon>
    </lineage>
</organism>
<dbReference type="SUPFAM" id="SSF52058">
    <property type="entry name" value="L domain-like"/>
    <property type="match status" value="1"/>
</dbReference>
<reference evidence="5 6" key="2">
    <citation type="submission" date="2018-11" db="EMBL/GenBank/DDBJ databases">
        <authorList>
            <consortium name="Pathogen Informatics"/>
        </authorList>
    </citation>
    <scope>NUCLEOTIDE SEQUENCE [LARGE SCALE GENOMIC DNA]</scope>
</reference>
<reference evidence="7" key="1">
    <citation type="submission" date="2017-02" db="UniProtKB">
        <authorList>
            <consortium name="WormBaseParasite"/>
        </authorList>
    </citation>
    <scope>IDENTIFICATION</scope>
</reference>
<feature type="chain" id="PRO_5043121114" evidence="4">
    <location>
        <begin position="22"/>
        <end position="401"/>
    </location>
</feature>